<dbReference type="InterPro" id="IPR050767">
    <property type="entry name" value="Sel1_AlgK"/>
</dbReference>
<evidence type="ECO:0000313" key="3">
    <source>
        <dbReference type="EMBL" id="KAJ3120566.1"/>
    </source>
</evidence>
<dbReference type="InterPro" id="IPR011990">
    <property type="entry name" value="TPR-like_helical_dom_sf"/>
</dbReference>
<dbReference type="PANTHER" id="PTHR11102">
    <property type="entry name" value="SEL-1-LIKE PROTEIN"/>
    <property type="match status" value="1"/>
</dbReference>
<feature type="compositionally biased region" description="Basic and acidic residues" evidence="2">
    <location>
        <begin position="88"/>
        <end position="109"/>
    </location>
</feature>
<evidence type="ECO:0000256" key="2">
    <source>
        <dbReference type="SAM" id="MobiDB-lite"/>
    </source>
</evidence>
<feature type="compositionally biased region" description="Basic and acidic residues" evidence="2">
    <location>
        <begin position="121"/>
        <end position="138"/>
    </location>
</feature>
<name>A0AAD5XHE3_9FUNG</name>
<dbReference type="PANTHER" id="PTHR11102:SF160">
    <property type="entry name" value="ERAD-ASSOCIATED E3 UBIQUITIN-PROTEIN LIGASE COMPONENT HRD3"/>
    <property type="match status" value="1"/>
</dbReference>
<evidence type="ECO:0000313" key="4">
    <source>
        <dbReference type="Proteomes" id="UP001211907"/>
    </source>
</evidence>
<dbReference type="InterPro" id="IPR006597">
    <property type="entry name" value="Sel1-like"/>
</dbReference>
<feature type="compositionally biased region" description="Basic and acidic residues" evidence="2">
    <location>
        <begin position="769"/>
        <end position="789"/>
    </location>
</feature>
<feature type="region of interest" description="Disordered" evidence="2">
    <location>
        <begin position="241"/>
        <end position="461"/>
    </location>
</feature>
<gene>
    <name evidence="3" type="ORF">HK100_012743</name>
</gene>
<evidence type="ECO:0000256" key="1">
    <source>
        <dbReference type="ARBA" id="ARBA00038101"/>
    </source>
</evidence>
<feature type="compositionally biased region" description="Low complexity" evidence="2">
    <location>
        <begin position="385"/>
        <end position="397"/>
    </location>
</feature>
<feature type="region of interest" description="Disordered" evidence="2">
    <location>
        <begin position="767"/>
        <end position="789"/>
    </location>
</feature>
<comment type="caution">
    <text evidence="3">The sequence shown here is derived from an EMBL/GenBank/DDBJ whole genome shotgun (WGS) entry which is preliminary data.</text>
</comment>
<feature type="compositionally biased region" description="Low complexity" evidence="2">
    <location>
        <begin position="429"/>
        <end position="445"/>
    </location>
</feature>
<organism evidence="3 4">
    <name type="scientific">Physocladia obscura</name>
    <dbReference type="NCBI Taxonomy" id="109957"/>
    <lineage>
        <taxon>Eukaryota</taxon>
        <taxon>Fungi</taxon>
        <taxon>Fungi incertae sedis</taxon>
        <taxon>Chytridiomycota</taxon>
        <taxon>Chytridiomycota incertae sedis</taxon>
        <taxon>Chytridiomycetes</taxon>
        <taxon>Chytridiales</taxon>
        <taxon>Chytriomycetaceae</taxon>
        <taxon>Physocladia</taxon>
    </lineage>
</organism>
<feature type="region of interest" description="Disordered" evidence="2">
    <location>
        <begin position="1011"/>
        <end position="1032"/>
    </location>
</feature>
<protein>
    <submittedName>
        <fullName evidence="3">Uncharacterized protein</fullName>
    </submittedName>
</protein>
<accession>A0AAD5XHE3</accession>
<reference evidence="3" key="1">
    <citation type="submission" date="2020-05" db="EMBL/GenBank/DDBJ databases">
        <title>Phylogenomic resolution of chytrid fungi.</title>
        <authorList>
            <person name="Stajich J.E."/>
            <person name="Amses K."/>
            <person name="Simmons R."/>
            <person name="Seto K."/>
            <person name="Myers J."/>
            <person name="Bonds A."/>
            <person name="Quandt C.A."/>
            <person name="Barry K."/>
            <person name="Liu P."/>
            <person name="Grigoriev I."/>
            <person name="Longcore J.E."/>
            <person name="James T.Y."/>
        </authorList>
    </citation>
    <scope>NUCLEOTIDE SEQUENCE</scope>
    <source>
        <strain evidence="3">JEL0513</strain>
    </source>
</reference>
<comment type="similarity">
    <text evidence="1">Belongs to the sel-1 family.</text>
</comment>
<feature type="compositionally biased region" description="Basic and acidic residues" evidence="2">
    <location>
        <begin position="55"/>
        <end position="81"/>
    </location>
</feature>
<dbReference type="SMART" id="SM00671">
    <property type="entry name" value="SEL1"/>
    <property type="match status" value="6"/>
</dbReference>
<feature type="compositionally biased region" description="Acidic residues" evidence="2">
    <location>
        <begin position="446"/>
        <end position="457"/>
    </location>
</feature>
<proteinExistence type="inferred from homology"/>
<feature type="compositionally biased region" description="Basic residues" evidence="2">
    <location>
        <begin position="262"/>
        <end position="272"/>
    </location>
</feature>
<dbReference type="AlphaFoldDB" id="A0AAD5XHE3"/>
<sequence>MAKVKAAGFNGNGTQQAQTLPVAAVAQAGEGAIIVVELTGTSANGGKGDPGLAKGVKEHRSKDKKDKKGKEERGEKGESREKRSKKKNKEEKDKGKEKGEEKYKGDDGQNQKWQGVAATSEPKEPEESEEREKEKDFEPSELVVAINDAEPEQPNRPELLKTAELLPSPIAITIPVAVIEREPEPKPESELELEPKLSATINANIILFDAYAEVPVKQEKVQKDVDAVLVAKTGSVVQEDVLQTSKTRKSFNDKDAKEKDKQIKKKNKKKHKQLDSSSKFSAILEPVVLPTPDPEPSDNLNSTFEVPSNPLPIIAADSPQLDEISNPPPTPPPKSDAEIDATNPQSLQVPVPNLRQDSFSDSDNTPLAHLPTAQPYIRDSPPLASSNISISSTSNSSGILNKPSLEKSKKKRVIIVDHASSSDDDGKSASDSSDISSDESSSSSESESESESSELTDIDQYTRPSIFSSSLRKISSLSLPDTPNTSSTSKRQTITRRSFLGTIASTFTSILEPEPTPEEVAVAKRRRAQDEAIRRQMANNAKFAALQKIGGGLASLEINPTAASLRPDTYTKPSAALLREPSMPIGAQPDSEREFAVGLNHFHNENYAMAAVHWDRAIRIDNNAETLRMLVELHGPNYVPNAGKVAEYSQRRTAVLTTPQGMLNHGRHLARLGNSGLDGPGIVLVRSAADAGSAEAMFEFGMYLRGKGKGGEAMGWLHKAADCGWMQAEEAVAEGYEKGIGVPIDAVAGAAWRARVMARNRVKMQEQSAADRESEAQIAKLRKDAQKREQDRLRIEQDVKQRQEALLLKRAQDPQLNSALRSLDWGFYATAIEQLSNLALLGNVEAKEFLDPDKSVISSKAVSAMFHIGQYHSQNADPASAVKWFRRSAESGYHEAQVTYAAYLIVGKGLDNADPGQAMAWLMKAWESGNNKEAALALGEAYTKGIGVAPDPTKAVKWYTRAWETGGYSEAAFAVGLACATGFTPGAVDPAAWSNARNTSGRQDVNETLNKRSDEKAEIPNDGVVGQDDDDDTNVATVVNLSSSSSSFVPPKPVKSDLVDADAQLSRKNSTRTVSTKTTSPVPSLMEEKKQLNSATMAVSTVVRTRTNSINSPMLKNFSAFRQDVVQAGMWYKKASDLGHSRACNNLGELYMTGRGVSRNDVTGFGLFRRAAMAGLPEAEYNMGRCCREGRGCAKDEEQAVMWFKRAEAQGIKEATKALTTVSGIKE</sequence>
<dbReference type="SUPFAM" id="SSF81901">
    <property type="entry name" value="HCP-like"/>
    <property type="match status" value="3"/>
</dbReference>
<dbReference type="Pfam" id="PF08238">
    <property type="entry name" value="Sel1"/>
    <property type="match status" value="6"/>
</dbReference>
<dbReference type="Gene3D" id="1.25.40.10">
    <property type="entry name" value="Tetratricopeptide repeat domain"/>
    <property type="match status" value="3"/>
</dbReference>
<feature type="compositionally biased region" description="Polar residues" evidence="2">
    <location>
        <begin position="355"/>
        <end position="365"/>
    </location>
</feature>
<keyword evidence="4" id="KW-1185">Reference proteome</keyword>
<feature type="compositionally biased region" description="Basic and acidic residues" evidence="2">
    <location>
        <begin position="250"/>
        <end position="261"/>
    </location>
</feature>
<feature type="region of interest" description="Disordered" evidence="2">
    <location>
        <begin position="40"/>
        <end position="155"/>
    </location>
</feature>
<dbReference type="EMBL" id="JADGJH010000954">
    <property type="protein sequence ID" value="KAJ3120566.1"/>
    <property type="molecule type" value="Genomic_DNA"/>
</dbReference>
<dbReference type="Proteomes" id="UP001211907">
    <property type="component" value="Unassembled WGS sequence"/>
</dbReference>